<dbReference type="PROSITE" id="PS51257">
    <property type="entry name" value="PROKAR_LIPOPROTEIN"/>
    <property type="match status" value="1"/>
</dbReference>
<dbReference type="PROSITE" id="PS00354">
    <property type="entry name" value="HMGI_Y"/>
    <property type="match status" value="1"/>
</dbReference>
<dbReference type="GO" id="GO:0008821">
    <property type="term" value="F:crossover junction DNA endonuclease activity"/>
    <property type="evidence" value="ECO:0007669"/>
    <property type="project" value="TreeGrafter"/>
</dbReference>
<dbReference type="Gene3D" id="3.40.1440.10">
    <property type="entry name" value="GIY-YIG endonuclease"/>
    <property type="match status" value="1"/>
</dbReference>
<keyword evidence="4 11" id="KW-0255">Endonuclease</keyword>
<name>A0A550C1M6_9AGAR</name>
<dbReference type="InterPro" id="IPR048749">
    <property type="entry name" value="SLX1_C"/>
</dbReference>
<evidence type="ECO:0000256" key="3">
    <source>
        <dbReference type="ARBA" id="ARBA00022737"/>
    </source>
</evidence>
<dbReference type="GO" id="GO:0017108">
    <property type="term" value="F:5'-flap endonuclease activity"/>
    <property type="evidence" value="ECO:0007669"/>
    <property type="project" value="InterPro"/>
</dbReference>
<evidence type="ECO:0000313" key="15">
    <source>
        <dbReference type="Proteomes" id="UP000320762"/>
    </source>
</evidence>
<feature type="region of interest" description="Disordered" evidence="12">
    <location>
        <begin position="391"/>
        <end position="471"/>
    </location>
</feature>
<dbReference type="EMBL" id="VDMD01000033">
    <property type="protein sequence ID" value="TRM58712.1"/>
    <property type="molecule type" value="Genomic_DNA"/>
</dbReference>
<feature type="domain" description="GIY-YIG" evidence="13">
    <location>
        <begin position="29"/>
        <end position="113"/>
    </location>
</feature>
<dbReference type="InterPro" id="IPR050381">
    <property type="entry name" value="SLX1_endonuclease"/>
</dbReference>
<keyword evidence="8 11" id="KW-0233">DNA recombination</keyword>
<dbReference type="InterPro" id="IPR000305">
    <property type="entry name" value="GIY-YIG_endonuc"/>
</dbReference>
<evidence type="ECO:0000256" key="9">
    <source>
        <dbReference type="ARBA" id="ARBA00023204"/>
    </source>
</evidence>
<comment type="caution">
    <text evidence="14">The sequence shown here is derived from an EMBL/GenBank/DDBJ whole genome shotgun (WGS) entry which is preliminary data.</text>
</comment>
<evidence type="ECO:0000256" key="8">
    <source>
        <dbReference type="ARBA" id="ARBA00023172"/>
    </source>
</evidence>
<feature type="region of interest" description="Disordered" evidence="12">
    <location>
        <begin position="1"/>
        <end position="22"/>
    </location>
</feature>
<keyword evidence="6 11" id="KW-0378">Hydrolase</keyword>
<dbReference type="HAMAP" id="MF_03100">
    <property type="entry name" value="Endonuc_su_Slx1"/>
    <property type="match status" value="1"/>
</dbReference>
<dbReference type="Gene3D" id="3.30.40.10">
    <property type="entry name" value="Zinc/RING finger domain, C3HC4 (zinc finger)"/>
    <property type="match status" value="1"/>
</dbReference>
<dbReference type="AlphaFoldDB" id="A0A550C1M6"/>
<evidence type="ECO:0000256" key="5">
    <source>
        <dbReference type="ARBA" id="ARBA00022763"/>
    </source>
</evidence>
<protein>
    <recommendedName>
        <fullName evidence="13">GIY-YIG domain-containing protein</fullName>
    </recommendedName>
</protein>
<dbReference type="PANTHER" id="PTHR20208:SF10">
    <property type="entry name" value="STRUCTURE-SPECIFIC ENDONUCLEASE SUBUNIT SLX1"/>
    <property type="match status" value="1"/>
</dbReference>
<dbReference type="Pfam" id="PF21202">
    <property type="entry name" value="SLX1_C"/>
    <property type="match status" value="1"/>
</dbReference>
<evidence type="ECO:0000256" key="2">
    <source>
        <dbReference type="ARBA" id="ARBA00022722"/>
    </source>
</evidence>
<evidence type="ECO:0000256" key="1">
    <source>
        <dbReference type="ARBA" id="ARBA00004123"/>
    </source>
</evidence>
<evidence type="ECO:0000256" key="4">
    <source>
        <dbReference type="ARBA" id="ARBA00022759"/>
    </source>
</evidence>
<comment type="similarity">
    <text evidence="11">Belongs to the SLX1 family.</text>
</comment>
<dbReference type="STRING" id="97359.A0A550C1M6"/>
<dbReference type="GO" id="GO:0000785">
    <property type="term" value="C:chromatin"/>
    <property type="evidence" value="ECO:0007669"/>
    <property type="project" value="InterPro"/>
</dbReference>
<sequence length="554" mass="60166">MPGRAPRSARTRDKPPTSRSSLHTHVYPSFYACYLLKSIQTPTSKATYIGSTPNPPRRISVHIRVGELTQGAWKTKHRRPWVMQLIVYGFPSKLAALQFEWAWQHPQLSRHLRDPSGQRLVATGHKNKGMKNNIQTLLMMISSHPYSLWPLHVKIFTAEAEKCWTALIKAPAYRALPLGLTTTVELEGVDGRSGQRGSGRTGPIDVADTQFTSAYLAKNTAVAALPTKPSCGVCGERITEYSSEPLSTTLCPHNRCTSTSHLLCLSQDWLAAQQDNTGLLPRGGQCRSCKSYVLYGDIIRGCYRRAAGRAIAVEDDEEEHVLDDADDSAISGSDDGESPVRPAASKRRGRPRKIAEGGRSDDGELFDFNVSGSSDEEHALSRIVKPRLTGKATAALSKRPRGRPRKNTTPAAAICGHSSEGEAFDFNVSGSSDEDRATAPVTKSKAPVASKTVTAPLKRPRGRPRKDAIPKRSLYMQAALPEETGGEAFDFDGISDCTSDDVPLTTIARSPLQHGASRSTTGKQGKDTIGDANMLSVKSPPRTAAPAKYIEISD</sequence>
<dbReference type="Proteomes" id="UP000320762">
    <property type="component" value="Unassembled WGS sequence"/>
</dbReference>
<evidence type="ECO:0000256" key="7">
    <source>
        <dbReference type="ARBA" id="ARBA00023125"/>
    </source>
</evidence>
<dbReference type="Pfam" id="PF01541">
    <property type="entry name" value="GIY-YIG"/>
    <property type="match status" value="1"/>
</dbReference>
<accession>A0A550C1M6</accession>
<dbReference type="GO" id="GO:0006355">
    <property type="term" value="P:regulation of DNA-templated transcription"/>
    <property type="evidence" value="ECO:0007669"/>
    <property type="project" value="InterPro"/>
</dbReference>
<feature type="region of interest" description="Disordered" evidence="12">
    <location>
        <begin position="508"/>
        <end position="554"/>
    </location>
</feature>
<dbReference type="OrthoDB" id="24645at2759"/>
<dbReference type="SMART" id="SM00384">
    <property type="entry name" value="AT_hook"/>
    <property type="match status" value="3"/>
</dbReference>
<proteinExistence type="inferred from homology"/>
<feature type="region of interest" description="Disordered" evidence="12">
    <location>
        <begin position="317"/>
        <end position="371"/>
    </location>
</feature>
<dbReference type="PANTHER" id="PTHR20208">
    <property type="entry name" value="STRUCTURE-SPECIFIC ENDONUCLEASE SUBUNIT SLX1"/>
    <property type="match status" value="1"/>
</dbReference>
<comment type="cofactor">
    <cofactor evidence="11">
        <name>a divalent metal cation</name>
        <dbReference type="ChEBI" id="CHEBI:60240"/>
    </cofactor>
</comment>
<organism evidence="14 15">
    <name type="scientific">Schizophyllum amplum</name>
    <dbReference type="NCBI Taxonomy" id="97359"/>
    <lineage>
        <taxon>Eukaryota</taxon>
        <taxon>Fungi</taxon>
        <taxon>Dikarya</taxon>
        <taxon>Basidiomycota</taxon>
        <taxon>Agaricomycotina</taxon>
        <taxon>Agaricomycetes</taxon>
        <taxon>Agaricomycetidae</taxon>
        <taxon>Agaricales</taxon>
        <taxon>Schizophyllaceae</taxon>
        <taxon>Schizophyllum</taxon>
    </lineage>
</organism>
<evidence type="ECO:0000256" key="10">
    <source>
        <dbReference type="ARBA" id="ARBA00023242"/>
    </source>
</evidence>
<dbReference type="InterPro" id="IPR035901">
    <property type="entry name" value="GIY-YIG_endonuc_sf"/>
</dbReference>
<dbReference type="GO" id="GO:0033557">
    <property type="term" value="C:Slx1-Slx4 complex"/>
    <property type="evidence" value="ECO:0007669"/>
    <property type="project" value="UniProtKB-UniRule"/>
</dbReference>
<feature type="compositionally biased region" description="Acidic residues" evidence="12">
    <location>
        <begin position="317"/>
        <end position="327"/>
    </location>
</feature>
<dbReference type="Pfam" id="PF02178">
    <property type="entry name" value="AT_hook"/>
    <property type="match status" value="3"/>
</dbReference>
<feature type="compositionally biased region" description="Basic and acidic residues" evidence="12">
    <location>
        <begin position="353"/>
        <end position="362"/>
    </location>
</feature>
<dbReference type="PROSITE" id="PS50164">
    <property type="entry name" value="GIY_YIG"/>
    <property type="match status" value="1"/>
</dbReference>
<dbReference type="InterPro" id="IPR027520">
    <property type="entry name" value="Slx1"/>
</dbReference>
<evidence type="ECO:0000256" key="6">
    <source>
        <dbReference type="ARBA" id="ARBA00022801"/>
    </source>
</evidence>
<keyword evidence="9 11" id="KW-0234">DNA repair</keyword>
<comment type="subunit">
    <text evidence="11">Forms a heterodimer with SLX4.</text>
</comment>
<evidence type="ECO:0000313" key="14">
    <source>
        <dbReference type="EMBL" id="TRM58712.1"/>
    </source>
</evidence>
<keyword evidence="5 11" id="KW-0227">DNA damage</keyword>
<comment type="function">
    <text evidence="11">Catalytic subunit of the SLX1-SLX4 structure-specific endonuclease that resolves DNA secondary structures generated during DNA repair and recombination. Has endonuclease activity towards branched DNA substrates, introducing single-strand cuts in duplex DNA close to junctions with ss-DNA.</text>
</comment>
<gene>
    <name evidence="14" type="ORF">BD626DRAFT_410103</name>
</gene>
<dbReference type="InterPro" id="IPR017956">
    <property type="entry name" value="AT_hook_DNA-bd_motif"/>
</dbReference>
<dbReference type="PRINTS" id="PR00930">
    <property type="entry name" value="HIGHMOBLTYIY"/>
</dbReference>
<keyword evidence="15" id="KW-1185">Reference proteome</keyword>
<keyword evidence="3" id="KW-0677">Repeat</keyword>
<evidence type="ECO:0000256" key="12">
    <source>
        <dbReference type="SAM" id="MobiDB-lite"/>
    </source>
</evidence>
<keyword evidence="10 11" id="KW-0539">Nucleus</keyword>
<keyword evidence="2 11" id="KW-0540">Nuclease</keyword>
<comment type="subcellular location">
    <subcellularLocation>
        <location evidence="1 11">Nucleus</location>
    </subcellularLocation>
</comment>
<dbReference type="InterPro" id="IPR000637">
    <property type="entry name" value="HMGI/Y_DNA-bd_CS"/>
</dbReference>
<dbReference type="InterPro" id="IPR013083">
    <property type="entry name" value="Znf_RING/FYVE/PHD"/>
</dbReference>
<dbReference type="CDD" id="cd10455">
    <property type="entry name" value="GIY-YIG_SLX1"/>
    <property type="match status" value="1"/>
</dbReference>
<evidence type="ECO:0000259" key="13">
    <source>
        <dbReference type="PROSITE" id="PS50164"/>
    </source>
</evidence>
<dbReference type="GO" id="GO:0003677">
    <property type="term" value="F:DNA binding"/>
    <property type="evidence" value="ECO:0007669"/>
    <property type="project" value="UniProtKB-KW"/>
</dbReference>
<keyword evidence="7" id="KW-0238">DNA-binding</keyword>
<reference evidence="14 15" key="1">
    <citation type="journal article" date="2019" name="New Phytol.">
        <title>Comparative genomics reveals unique wood-decay strategies and fruiting body development in the Schizophyllaceae.</title>
        <authorList>
            <person name="Almasi E."/>
            <person name="Sahu N."/>
            <person name="Krizsan K."/>
            <person name="Balint B."/>
            <person name="Kovacs G.M."/>
            <person name="Kiss B."/>
            <person name="Cseklye J."/>
            <person name="Drula E."/>
            <person name="Henrissat B."/>
            <person name="Nagy I."/>
            <person name="Chovatia M."/>
            <person name="Adam C."/>
            <person name="LaButti K."/>
            <person name="Lipzen A."/>
            <person name="Riley R."/>
            <person name="Grigoriev I.V."/>
            <person name="Nagy L.G."/>
        </authorList>
    </citation>
    <scope>NUCLEOTIDE SEQUENCE [LARGE SCALE GENOMIC DNA]</scope>
    <source>
        <strain evidence="14 15">NL-1724</strain>
    </source>
</reference>
<comment type="caution">
    <text evidence="11">Lacks conserved residue(s) required for the propagation of feature annotation.</text>
</comment>
<dbReference type="PRINTS" id="PR00929">
    <property type="entry name" value="ATHOOK"/>
</dbReference>
<dbReference type="InterPro" id="IPR000116">
    <property type="entry name" value="HMGA"/>
</dbReference>
<evidence type="ECO:0000256" key="11">
    <source>
        <dbReference type="HAMAP-Rule" id="MF_03100"/>
    </source>
</evidence>
<dbReference type="GO" id="GO:0000724">
    <property type="term" value="P:double-strand break repair via homologous recombination"/>
    <property type="evidence" value="ECO:0007669"/>
    <property type="project" value="TreeGrafter"/>
</dbReference>